<protein>
    <submittedName>
        <fullName evidence="1">GTP-binding protein</fullName>
    </submittedName>
</protein>
<dbReference type="Proteomes" id="UP000243053">
    <property type="component" value="Unassembled WGS sequence"/>
</dbReference>
<name>A0A1Y5EGL1_COLPS</name>
<evidence type="ECO:0000313" key="1">
    <source>
        <dbReference type="EMBL" id="OUR80284.1"/>
    </source>
</evidence>
<accession>A0A1Y5EGL1</accession>
<gene>
    <name evidence="1" type="ORF">A9Q75_10685</name>
</gene>
<dbReference type="AlphaFoldDB" id="A0A1Y5EGL1"/>
<dbReference type="InterPro" id="IPR007420">
    <property type="entry name" value="DUF465"/>
</dbReference>
<dbReference type="Pfam" id="PF04325">
    <property type="entry name" value="DUF465"/>
    <property type="match status" value="1"/>
</dbReference>
<reference evidence="2" key="1">
    <citation type="journal article" date="2017" name="Proc. Natl. Acad. Sci. U.S.A.">
        <title>Simulation of Deepwater Horizon oil plume reveals substrate specialization within a complex community of hydrocarbon degraders.</title>
        <authorList>
            <person name="Hu P."/>
            <person name="Dubinsky E.A."/>
            <person name="Probst A.J."/>
            <person name="Wang J."/>
            <person name="Sieber C.M.K."/>
            <person name="Tom L.M."/>
            <person name="Gardinali P."/>
            <person name="Banfield J.F."/>
            <person name="Atlas R.M."/>
            <person name="Andersen G.L."/>
        </authorList>
    </citation>
    <scope>NUCLEOTIDE SEQUENCE [LARGE SCALE GENOMIC DNA]</scope>
</reference>
<comment type="caution">
    <text evidence="1">The sequence shown here is derived from an EMBL/GenBank/DDBJ whole genome shotgun (WGS) entry which is preliminary data.</text>
</comment>
<evidence type="ECO:0000313" key="2">
    <source>
        <dbReference type="Proteomes" id="UP000243053"/>
    </source>
</evidence>
<proteinExistence type="predicted"/>
<organism evidence="1 2">
    <name type="scientific">Colwellia psychrerythraea</name>
    <name type="common">Vibrio psychroerythus</name>
    <dbReference type="NCBI Taxonomy" id="28229"/>
    <lineage>
        <taxon>Bacteria</taxon>
        <taxon>Pseudomonadati</taxon>
        <taxon>Pseudomonadota</taxon>
        <taxon>Gammaproteobacteria</taxon>
        <taxon>Alteromonadales</taxon>
        <taxon>Colwelliaceae</taxon>
        <taxon>Colwellia</taxon>
    </lineage>
</organism>
<dbReference type="Gene3D" id="6.10.280.50">
    <property type="match status" value="1"/>
</dbReference>
<dbReference type="EMBL" id="MAAF01000064">
    <property type="protein sequence ID" value="OUR80284.1"/>
    <property type="molecule type" value="Genomic_DNA"/>
</dbReference>
<dbReference type="InterPro" id="IPR038444">
    <property type="entry name" value="DUF465_sf"/>
</dbReference>
<sequence length="83" mass="10003">MTLEKHDLHHEFPDLTDEIHHLKINDNHFARLFNEYHETDHEVNRIEQGVENTSDEYLDGKKKQRLKLKDKLFVMLKKVQIPA</sequence>